<evidence type="ECO:0000313" key="11">
    <source>
        <dbReference type="EMBL" id="GIG39957.1"/>
    </source>
</evidence>
<evidence type="ECO:0000256" key="9">
    <source>
        <dbReference type="ARBA" id="ARBA00031306"/>
    </source>
</evidence>
<dbReference type="Proteomes" id="UP000614741">
    <property type="component" value="Unassembled WGS sequence"/>
</dbReference>
<evidence type="ECO:0000256" key="3">
    <source>
        <dbReference type="ARBA" id="ARBA00016337"/>
    </source>
</evidence>
<dbReference type="InterPro" id="IPR024932">
    <property type="entry name" value="ApbE"/>
</dbReference>
<evidence type="ECO:0000256" key="4">
    <source>
        <dbReference type="ARBA" id="ARBA00022630"/>
    </source>
</evidence>
<comment type="cofactor">
    <cofactor evidence="1">
        <name>Mg(2+)</name>
        <dbReference type="ChEBI" id="CHEBI:18420"/>
    </cofactor>
</comment>
<evidence type="ECO:0000256" key="1">
    <source>
        <dbReference type="ARBA" id="ARBA00001946"/>
    </source>
</evidence>
<keyword evidence="7" id="KW-0274">FAD</keyword>
<reference evidence="11 12" key="1">
    <citation type="submission" date="2021-01" db="EMBL/GenBank/DDBJ databases">
        <title>Whole genome shotgun sequence of Cellulomonas phragmiteti NBRC 110785.</title>
        <authorList>
            <person name="Komaki H."/>
            <person name="Tamura T."/>
        </authorList>
    </citation>
    <scope>NUCLEOTIDE SEQUENCE [LARGE SCALE GENOMIC DNA]</scope>
    <source>
        <strain evidence="11 12">NBRC 110785</strain>
    </source>
</reference>
<dbReference type="EMBL" id="BONP01000008">
    <property type="protein sequence ID" value="GIG39957.1"/>
    <property type="molecule type" value="Genomic_DNA"/>
</dbReference>
<protein>
    <recommendedName>
        <fullName evidence="3">FAD:protein FMN transferase</fullName>
        <ecNumber evidence="2">2.7.1.180</ecNumber>
    </recommendedName>
    <alternativeName>
        <fullName evidence="9">Flavin transferase</fullName>
    </alternativeName>
</protein>
<dbReference type="Pfam" id="PF02424">
    <property type="entry name" value="ApbE"/>
    <property type="match status" value="1"/>
</dbReference>
<keyword evidence="12" id="KW-1185">Reference proteome</keyword>
<keyword evidence="4" id="KW-0285">Flavoprotein</keyword>
<evidence type="ECO:0000256" key="2">
    <source>
        <dbReference type="ARBA" id="ARBA00011955"/>
    </source>
</evidence>
<name>A0ABQ4DKS8_9CELL</name>
<comment type="caution">
    <text evidence="11">The sequence shown here is derived from an EMBL/GenBank/DDBJ whole genome shotgun (WGS) entry which is preliminary data.</text>
</comment>
<dbReference type="InterPro" id="IPR003374">
    <property type="entry name" value="ApbE-like_sf"/>
</dbReference>
<dbReference type="RefSeq" id="WP_203673275.1">
    <property type="nucleotide sequence ID" value="NZ_BONP01000008.1"/>
</dbReference>
<proteinExistence type="predicted"/>
<accession>A0ABQ4DKS8</accession>
<keyword evidence="8" id="KW-0460">Magnesium</keyword>
<evidence type="ECO:0000313" key="12">
    <source>
        <dbReference type="Proteomes" id="UP000614741"/>
    </source>
</evidence>
<dbReference type="Gene3D" id="3.10.520.10">
    <property type="entry name" value="ApbE-like domains"/>
    <property type="match status" value="1"/>
</dbReference>
<sequence length="285" mass="30090">MPRAETRFEAIGTAWSIVTPQPLADTTLDRVRAVIEEYDVVWSRFRTDSVVARIAREGGTHALPGHAAELLDLYDVLDDRTGGAVTPLVGGCLVRLGYDATYRLRPSGPPLPAPRGVLTRTGTTLTATRPVVLDVGAAGKGQLVDLVGDELLACGVGEHLVDAGGDMVHRGPDPVRVGLQAPGDPTRVVGVVTLRDAALCGSASDRRAWGEGLHHVLDARTGEPTRDVVATWVLADRAMVADGLATALFLADPDVLQGIVAHTYVRLHADGHARYALGLPGEVYA</sequence>
<keyword evidence="6" id="KW-0479">Metal-binding</keyword>
<evidence type="ECO:0000256" key="5">
    <source>
        <dbReference type="ARBA" id="ARBA00022679"/>
    </source>
</evidence>
<dbReference type="PANTHER" id="PTHR30040:SF2">
    <property type="entry name" value="FAD:PROTEIN FMN TRANSFERASE"/>
    <property type="match status" value="1"/>
</dbReference>
<dbReference type="PANTHER" id="PTHR30040">
    <property type="entry name" value="THIAMINE BIOSYNTHESIS LIPOPROTEIN APBE"/>
    <property type="match status" value="1"/>
</dbReference>
<gene>
    <name evidence="11" type="ORF">Cph01nite_17190</name>
</gene>
<keyword evidence="5" id="KW-0808">Transferase</keyword>
<dbReference type="SUPFAM" id="SSF143631">
    <property type="entry name" value="ApbE-like"/>
    <property type="match status" value="1"/>
</dbReference>
<evidence type="ECO:0000256" key="8">
    <source>
        <dbReference type="ARBA" id="ARBA00022842"/>
    </source>
</evidence>
<evidence type="ECO:0000256" key="7">
    <source>
        <dbReference type="ARBA" id="ARBA00022827"/>
    </source>
</evidence>
<evidence type="ECO:0000256" key="6">
    <source>
        <dbReference type="ARBA" id="ARBA00022723"/>
    </source>
</evidence>
<comment type="catalytic activity">
    <reaction evidence="10">
        <text>L-threonyl-[protein] + FAD = FMN-L-threonyl-[protein] + AMP + H(+)</text>
        <dbReference type="Rhea" id="RHEA:36847"/>
        <dbReference type="Rhea" id="RHEA-COMP:11060"/>
        <dbReference type="Rhea" id="RHEA-COMP:11061"/>
        <dbReference type="ChEBI" id="CHEBI:15378"/>
        <dbReference type="ChEBI" id="CHEBI:30013"/>
        <dbReference type="ChEBI" id="CHEBI:57692"/>
        <dbReference type="ChEBI" id="CHEBI:74257"/>
        <dbReference type="ChEBI" id="CHEBI:456215"/>
        <dbReference type="EC" id="2.7.1.180"/>
    </reaction>
</comment>
<evidence type="ECO:0000256" key="10">
    <source>
        <dbReference type="ARBA" id="ARBA00048540"/>
    </source>
</evidence>
<dbReference type="EC" id="2.7.1.180" evidence="2"/>
<organism evidence="11 12">
    <name type="scientific">Cellulomonas phragmiteti</name>
    <dbReference type="NCBI Taxonomy" id="478780"/>
    <lineage>
        <taxon>Bacteria</taxon>
        <taxon>Bacillati</taxon>
        <taxon>Actinomycetota</taxon>
        <taxon>Actinomycetes</taxon>
        <taxon>Micrococcales</taxon>
        <taxon>Cellulomonadaceae</taxon>
        <taxon>Cellulomonas</taxon>
    </lineage>
</organism>